<feature type="transmembrane region" description="Helical" evidence="11">
    <location>
        <begin position="44"/>
        <end position="60"/>
    </location>
</feature>
<dbReference type="InterPro" id="IPR003594">
    <property type="entry name" value="HATPase_dom"/>
</dbReference>
<keyword evidence="11" id="KW-0812">Transmembrane</keyword>
<sequence length="418" mass="44733">MIDRLGQSQRAVRPPVGDLAVALGCFALASPLAVAFAYADHASIAWSLVALAISCVPLIARSRWPLTVVAVTVAMHVAQFALLPLARPTPAASAVALYTVAIHTDRRRAWRTGTLAAVVLISASLAFRPGAERLPQTLVLAQKLPSSLALIAWTLTAVAIGDAVRSRREVLAAAVERAERAERTKEEEARRRVTAERLRIARELHDVLAHHITLVNAQAGVAHHLMRTDPEHAYQALERIRDTSRGALDQLRATVGLLRYGEDPVEPREPAPGLAGLDRLLDSFRHSGLDVTLERTGQPGELSPITDLTAYRIIQEALTNTRKHAGPASARVRLDFRTDVLRIAVEDDGRGTAGSSRDTGPAAAAIEETHDAGTGHGMIGMRERAKSAGGTLAAGPRPGGGFRIDAELPLRAGRKGRP</sequence>
<dbReference type="GO" id="GO:0000155">
    <property type="term" value="F:phosphorelay sensor kinase activity"/>
    <property type="evidence" value="ECO:0007669"/>
    <property type="project" value="InterPro"/>
</dbReference>
<keyword evidence="11" id="KW-0472">Membrane</keyword>
<evidence type="ECO:0000313" key="16">
    <source>
        <dbReference type="Proteomes" id="UP000262477"/>
    </source>
</evidence>
<dbReference type="AlphaFoldDB" id="A0A371PVH4"/>
<keyword evidence="9" id="KW-0175">Coiled coil</keyword>
<accession>A0A371PVH4</accession>
<dbReference type="InterPro" id="IPR036890">
    <property type="entry name" value="HATPase_C_sf"/>
</dbReference>
<evidence type="ECO:0000256" key="9">
    <source>
        <dbReference type="SAM" id="Coils"/>
    </source>
</evidence>
<feature type="domain" description="Signal transduction histidine kinase subgroup 3 dimerisation and phosphoacceptor" evidence="13">
    <location>
        <begin position="196"/>
        <end position="260"/>
    </location>
</feature>
<evidence type="ECO:0000256" key="8">
    <source>
        <dbReference type="ARBA" id="ARBA00023012"/>
    </source>
</evidence>
<keyword evidence="5" id="KW-0547">Nucleotide-binding</keyword>
<comment type="caution">
    <text evidence="15">The sequence shown here is derived from an EMBL/GenBank/DDBJ whole genome shotgun (WGS) entry which is preliminary data.</text>
</comment>
<evidence type="ECO:0000256" key="10">
    <source>
        <dbReference type="SAM" id="MobiDB-lite"/>
    </source>
</evidence>
<dbReference type="SUPFAM" id="SSF55874">
    <property type="entry name" value="ATPase domain of HSP90 chaperone/DNA topoisomerase II/histidine kinase"/>
    <property type="match status" value="1"/>
</dbReference>
<dbReference type="GO" id="GO:0046983">
    <property type="term" value="F:protein dimerization activity"/>
    <property type="evidence" value="ECO:0007669"/>
    <property type="project" value="InterPro"/>
</dbReference>
<dbReference type="RefSeq" id="WP_128510747.1">
    <property type="nucleotide sequence ID" value="NZ_QUAC01000247.1"/>
</dbReference>
<name>A0A371PVH4_STRIH</name>
<evidence type="ECO:0000259" key="14">
    <source>
        <dbReference type="Pfam" id="PF23539"/>
    </source>
</evidence>
<dbReference type="GO" id="GO:0016020">
    <property type="term" value="C:membrane"/>
    <property type="evidence" value="ECO:0007669"/>
    <property type="project" value="InterPro"/>
</dbReference>
<dbReference type="InterPro" id="IPR011712">
    <property type="entry name" value="Sig_transdc_His_kin_sub3_dim/P"/>
</dbReference>
<evidence type="ECO:0000259" key="12">
    <source>
        <dbReference type="Pfam" id="PF02518"/>
    </source>
</evidence>
<dbReference type="CDD" id="cd16917">
    <property type="entry name" value="HATPase_UhpB-NarQ-NarX-like"/>
    <property type="match status" value="1"/>
</dbReference>
<evidence type="ECO:0000256" key="1">
    <source>
        <dbReference type="ARBA" id="ARBA00000085"/>
    </source>
</evidence>
<dbReference type="GO" id="GO:0005524">
    <property type="term" value="F:ATP binding"/>
    <property type="evidence" value="ECO:0007669"/>
    <property type="project" value="UniProtKB-KW"/>
</dbReference>
<reference evidence="15 16" key="1">
    <citation type="submission" date="2018-08" db="EMBL/GenBank/DDBJ databases">
        <title>Streptomyces NEAU-D10 sp. nov., a novel Actinomycete isolated from soil.</title>
        <authorList>
            <person name="Jin L."/>
        </authorList>
    </citation>
    <scope>NUCLEOTIDE SEQUENCE [LARGE SCALE GENOMIC DNA]</scope>
    <source>
        <strain evidence="15 16">NEAU-D10</strain>
    </source>
</reference>
<feature type="region of interest" description="Disordered" evidence="10">
    <location>
        <begin position="385"/>
        <end position="418"/>
    </location>
</feature>
<dbReference type="InterPro" id="IPR050482">
    <property type="entry name" value="Sensor_HK_TwoCompSys"/>
</dbReference>
<keyword evidence="6 15" id="KW-0418">Kinase</keyword>
<dbReference type="Pfam" id="PF02518">
    <property type="entry name" value="HATPase_c"/>
    <property type="match status" value="1"/>
</dbReference>
<feature type="coiled-coil region" evidence="9">
    <location>
        <begin position="168"/>
        <end position="198"/>
    </location>
</feature>
<evidence type="ECO:0000256" key="5">
    <source>
        <dbReference type="ARBA" id="ARBA00022741"/>
    </source>
</evidence>
<evidence type="ECO:0000256" key="2">
    <source>
        <dbReference type="ARBA" id="ARBA00012438"/>
    </source>
</evidence>
<keyword evidence="4" id="KW-0808">Transferase</keyword>
<feature type="domain" description="Histidine kinase/HSP90-like ATPase" evidence="12">
    <location>
        <begin position="310"/>
        <end position="411"/>
    </location>
</feature>
<evidence type="ECO:0000256" key="7">
    <source>
        <dbReference type="ARBA" id="ARBA00022840"/>
    </source>
</evidence>
<keyword evidence="16" id="KW-1185">Reference proteome</keyword>
<dbReference type="Pfam" id="PF23539">
    <property type="entry name" value="DUF7134"/>
    <property type="match status" value="1"/>
</dbReference>
<evidence type="ECO:0000256" key="11">
    <source>
        <dbReference type="SAM" id="Phobius"/>
    </source>
</evidence>
<dbReference type="OrthoDB" id="227596at2"/>
<dbReference type="EC" id="2.7.13.3" evidence="2"/>
<evidence type="ECO:0000259" key="13">
    <source>
        <dbReference type="Pfam" id="PF07730"/>
    </source>
</evidence>
<keyword evidence="7" id="KW-0067">ATP-binding</keyword>
<evidence type="ECO:0000256" key="3">
    <source>
        <dbReference type="ARBA" id="ARBA00022553"/>
    </source>
</evidence>
<feature type="domain" description="DUF7134" evidence="14">
    <location>
        <begin position="14"/>
        <end position="168"/>
    </location>
</feature>
<dbReference type="Pfam" id="PF07730">
    <property type="entry name" value="HisKA_3"/>
    <property type="match status" value="1"/>
</dbReference>
<protein>
    <recommendedName>
        <fullName evidence="2">histidine kinase</fullName>
        <ecNumber evidence="2">2.7.13.3</ecNumber>
    </recommendedName>
</protein>
<dbReference type="Proteomes" id="UP000262477">
    <property type="component" value="Unassembled WGS sequence"/>
</dbReference>
<evidence type="ECO:0000256" key="4">
    <source>
        <dbReference type="ARBA" id="ARBA00022679"/>
    </source>
</evidence>
<keyword evidence="11" id="KW-1133">Transmembrane helix</keyword>
<keyword evidence="8" id="KW-0902">Two-component regulatory system</keyword>
<comment type="catalytic activity">
    <reaction evidence="1">
        <text>ATP + protein L-histidine = ADP + protein N-phospho-L-histidine.</text>
        <dbReference type="EC" id="2.7.13.3"/>
    </reaction>
</comment>
<keyword evidence="3" id="KW-0597">Phosphoprotein</keyword>
<dbReference type="PANTHER" id="PTHR24421">
    <property type="entry name" value="NITRATE/NITRITE SENSOR PROTEIN NARX-RELATED"/>
    <property type="match status" value="1"/>
</dbReference>
<organism evidence="15 16">
    <name type="scientific">Streptomyces inhibens</name>
    <dbReference type="NCBI Taxonomy" id="2293571"/>
    <lineage>
        <taxon>Bacteria</taxon>
        <taxon>Bacillati</taxon>
        <taxon>Actinomycetota</taxon>
        <taxon>Actinomycetes</taxon>
        <taxon>Kitasatosporales</taxon>
        <taxon>Streptomycetaceae</taxon>
        <taxon>Streptomyces</taxon>
    </lineage>
</organism>
<dbReference type="Gene3D" id="3.30.565.10">
    <property type="entry name" value="Histidine kinase-like ATPase, C-terminal domain"/>
    <property type="match status" value="1"/>
</dbReference>
<gene>
    <name evidence="15" type="ORF">DY245_32275</name>
</gene>
<evidence type="ECO:0000256" key="6">
    <source>
        <dbReference type="ARBA" id="ARBA00022777"/>
    </source>
</evidence>
<dbReference type="InterPro" id="IPR055558">
    <property type="entry name" value="DUF7134"/>
</dbReference>
<evidence type="ECO:0000313" key="15">
    <source>
        <dbReference type="EMBL" id="REK86469.1"/>
    </source>
</evidence>
<feature type="transmembrane region" description="Helical" evidence="11">
    <location>
        <begin position="108"/>
        <end position="127"/>
    </location>
</feature>
<dbReference type="EMBL" id="QUAC01000247">
    <property type="protein sequence ID" value="REK86469.1"/>
    <property type="molecule type" value="Genomic_DNA"/>
</dbReference>
<dbReference type="PANTHER" id="PTHR24421:SF10">
    <property type="entry name" value="NITRATE_NITRITE SENSOR PROTEIN NARQ"/>
    <property type="match status" value="1"/>
</dbReference>
<dbReference type="Gene3D" id="1.20.5.1930">
    <property type="match status" value="1"/>
</dbReference>
<proteinExistence type="predicted"/>
<feature type="transmembrane region" description="Helical" evidence="11">
    <location>
        <begin position="20"/>
        <end position="39"/>
    </location>
</feature>